<evidence type="ECO:0000313" key="2">
    <source>
        <dbReference type="Proteomes" id="UP000076717"/>
    </source>
</evidence>
<evidence type="ECO:0000313" key="1">
    <source>
        <dbReference type="EMBL" id="KZX20527.1"/>
    </source>
</evidence>
<proteinExistence type="predicted"/>
<gene>
    <name evidence="1" type="ORF">ACH61_02353</name>
</gene>
<dbReference type="EMBL" id="LIIN01000091">
    <property type="protein sequence ID" value="KZX20527.1"/>
    <property type="molecule type" value="Genomic_DNA"/>
</dbReference>
<dbReference type="Proteomes" id="UP000076717">
    <property type="component" value="Unassembled WGS sequence"/>
</dbReference>
<comment type="caution">
    <text evidence="1">The sequence shown here is derived from an EMBL/GenBank/DDBJ whole genome shotgun (WGS) entry which is preliminary data.</text>
</comment>
<protein>
    <submittedName>
        <fullName evidence="1">Uncharacterized protein</fullName>
    </submittedName>
</protein>
<name>A0A162J0R8_9MICO</name>
<accession>A0A162J0R8</accession>
<sequence length="29" mass="3215">MTPYAELLSAFAISQFDMGLRPVRLATKS</sequence>
<organism evidence="1 2">
    <name type="scientific">Rathayibacter tanaceti</name>
    <dbReference type="NCBI Taxonomy" id="1671680"/>
    <lineage>
        <taxon>Bacteria</taxon>
        <taxon>Bacillati</taxon>
        <taxon>Actinomycetota</taxon>
        <taxon>Actinomycetes</taxon>
        <taxon>Micrococcales</taxon>
        <taxon>Microbacteriaceae</taxon>
        <taxon>Rathayibacter</taxon>
    </lineage>
</organism>
<dbReference type="AlphaFoldDB" id="A0A162J0R8"/>
<reference evidence="1 2" key="1">
    <citation type="submission" date="2015-08" db="EMBL/GenBank/DDBJ databases">
        <title>Draft Genome Sequence of Rathayibacter sp. Strain VKM Ac-2596 Isolated from Leaf Gall Induced by Plant-Parasitic Nematodes.</title>
        <authorList>
            <person name="Vasilenko O.V."/>
            <person name="Starodumova I.P."/>
            <person name="Tarlachkov S.V."/>
            <person name="Dorofeeva L.V."/>
            <person name="Evtushenko L.I."/>
        </authorList>
    </citation>
    <scope>NUCLEOTIDE SEQUENCE [LARGE SCALE GENOMIC DNA]</scope>
    <source>
        <strain evidence="1 2">VKM Ac-2596</strain>
    </source>
</reference>
<keyword evidence="2" id="KW-1185">Reference proteome</keyword>